<keyword evidence="1" id="KW-0436">Ligase</keyword>
<dbReference type="InterPro" id="IPR045851">
    <property type="entry name" value="AMP-bd_C_sf"/>
</dbReference>
<sequence>MLKHHFVFTELHYLSARLLLALLTDNTTQQLTLMLAQPTADPLQLPDIQRCLQEIATKNGQLINQQQLEKLAICQHDSLLEPGEPLSQLGPKVAGLQLPLTQTMSWLVAANPSGGFDAAGAGNIINYRYGTAQPGAASQDIDVKEVAFANLLSPVGNALNSIDTALNRYIFAMVDFAAALNGRKVRLFVADTSYLFFSTFAADLNAMLSDKAANSRQYQYKIPLKQFIATVATALNIDVAFIDSTAEELNSQEQLFAKLIANAGLVTAEISLASKDTADEFEQRRNFLTMLHSDIAKASAWRDDITEDAMLFAKEKDNVSFFNFADKICTVASEINADKIAICHADAQLQYGDLPASVLNCVSNIARLNITPGSRVAIIANDSPNFAVAVLSLIYAGCIAIIVNPLFKQETISHALESAAVTHVFADQEFIRQFQAHAGQFTEQTTIVSELTAIAPLQLSTSMTTSWLPARTSPFDYAIGMFTSGTTGVPKLILHRQQDFVVAAERYAAQVLHINSSDRAFSVSKMSFAFGLHNCFNALFNCATAVISPATLSMDEIVAAIKLYQPTIIYAVPTVYQFLLNHAGIHDDDFRAVRCFVSAGDRMPVELNRKWQAKFNATILDSLGSTEAFSTYLTNIPGANRQFGDTGKIVPGFTAKIINERGVICAPGDIGTLWLKGPTLPSRYENNTEATRLRFSNGWYCTNDMFVRDNDGYFRFFGRADDVVKVSGQWVSPQDIEAVLIRHPDVTEIAVIAVGDHETTTRTKAFVVTQRTDHAQFTDELKQYAKQHLERWKYPHLFQYVAALPRTVTGKLQRQQLKALWLDVSADINAV</sequence>
<accession>A0ABU8C6M9</accession>
<comment type="caution">
    <text evidence="4">The sequence shown here is derived from an EMBL/GenBank/DDBJ whole genome shotgun (WGS) entry which is preliminary data.</text>
</comment>
<evidence type="ECO:0000313" key="5">
    <source>
        <dbReference type="Proteomes" id="UP001375382"/>
    </source>
</evidence>
<dbReference type="SUPFAM" id="SSF56801">
    <property type="entry name" value="Acetyl-CoA synthetase-like"/>
    <property type="match status" value="1"/>
</dbReference>
<reference evidence="4 5" key="1">
    <citation type="journal article" date="2023" name="Ecotoxicol. Environ. Saf.">
        <title>Mercury remediation potential of mercury-resistant strain Rheinheimera metallidurans sp. nov. isolated from a municipal waste dumping site.</title>
        <authorList>
            <person name="Yadav V."/>
            <person name="Manjhi A."/>
            <person name="Vadakedath N."/>
        </authorList>
    </citation>
    <scope>NUCLEOTIDE SEQUENCE [LARGE SCALE GENOMIC DNA]</scope>
    <source>
        <strain evidence="4 5">E-49</strain>
    </source>
</reference>
<proteinExistence type="predicted"/>
<name>A0ABU8C6M9_9GAMM</name>
<evidence type="ECO:0000259" key="3">
    <source>
        <dbReference type="Pfam" id="PF13193"/>
    </source>
</evidence>
<evidence type="ECO:0000313" key="4">
    <source>
        <dbReference type="EMBL" id="MEH8017590.1"/>
    </source>
</evidence>
<dbReference type="InterPro" id="IPR025110">
    <property type="entry name" value="AMP-bd_C"/>
</dbReference>
<dbReference type="PANTHER" id="PTHR43352">
    <property type="entry name" value="ACETYL-COA SYNTHETASE"/>
    <property type="match status" value="1"/>
</dbReference>
<evidence type="ECO:0000259" key="2">
    <source>
        <dbReference type="Pfam" id="PF00501"/>
    </source>
</evidence>
<dbReference type="Proteomes" id="UP001375382">
    <property type="component" value="Unassembled WGS sequence"/>
</dbReference>
<evidence type="ECO:0000256" key="1">
    <source>
        <dbReference type="ARBA" id="ARBA00022598"/>
    </source>
</evidence>
<dbReference type="Pfam" id="PF00501">
    <property type="entry name" value="AMP-binding"/>
    <property type="match status" value="1"/>
</dbReference>
<gene>
    <name evidence="4" type="ORF">MN202_10110</name>
</gene>
<dbReference type="InterPro" id="IPR042099">
    <property type="entry name" value="ANL_N_sf"/>
</dbReference>
<dbReference type="Gene3D" id="3.40.50.12780">
    <property type="entry name" value="N-terminal domain of ligase-like"/>
    <property type="match status" value="1"/>
</dbReference>
<keyword evidence="5" id="KW-1185">Reference proteome</keyword>
<dbReference type="InterPro" id="IPR000873">
    <property type="entry name" value="AMP-dep_synth/lig_dom"/>
</dbReference>
<feature type="domain" description="AMP-dependent synthetase/ligase" evidence="2">
    <location>
        <begin position="336"/>
        <end position="684"/>
    </location>
</feature>
<dbReference type="Gene3D" id="3.30.300.30">
    <property type="match status" value="1"/>
</dbReference>
<dbReference type="PANTHER" id="PTHR43352:SF1">
    <property type="entry name" value="ANTHRANILATE--COA LIGASE"/>
    <property type="match status" value="1"/>
</dbReference>
<feature type="domain" description="AMP-binding enzyme C-terminal" evidence="3">
    <location>
        <begin position="736"/>
        <end position="811"/>
    </location>
</feature>
<protein>
    <submittedName>
        <fullName evidence="4">AMP-binding protein</fullName>
    </submittedName>
</protein>
<organism evidence="4 5">
    <name type="scientific">Rheinheimera muenzenbergensis</name>
    <dbReference type="NCBI Taxonomy" id="1193628"/>
    <lineage>
        <taxon>Bacteria</taxon>
        <taxon>Pseudomonadati</taxon>
        <taxon>Pseudomonadota</taxon>
        <taxon>Gammaproteobacteria</taxon>
        <taxon>Chromatiales</taxon>
        <taxon>Chromatiaceae</taxon>
        <taxon>Rheinheimera</taxon>
    </lineage>
</organism>
<dbReference type="EMBL" id="JALAAR010000007">
    <property type="protein sequence ID" value="MEH8017590.1"/>
    <property type="molecule type" value="Genomic_DNA"/>
</dbReference>
<dbReference type="Pfam" id="PF13193">
    <property type="entry name" value="AMP-binding_C"/>
    <property type="match status" value="1"/>
</dbReference>